<name>A0A382N3F4_9ZZZZ</name>
<reference evidence="1" key="1">
    <citation type="submission" date="2018-05" db="EMBL/GenBank/DDBJ databases">
        <authorList>
            <person name="Lanie J.A."/>
            <person name="Ng W.-L."/>
            <person name="Kazmierczak K.M."/>
            <person name="Andrzejewski T.M."/>
            <person name="Davidsen T.M."/>
            <person name="Wayne K.J."/>
            <person name="Tettelin H."/>
            <person name="Glass J.I."/>
            <person name="Rusch D."/>
            <person name="Podicherti R."/>
            <person name="Tsui H.-C.T."/>
            <person name="Winkler M.E."/>
        </authorList>
    </citation>
    <scope>NUCLEOTIDE SEQUENCE</scope>
</reference>
<feature type="non-terminal residue" evidence="1">
    <location>
        <position position="50"/>
    </location>
</feature>
<evidence type="ECO:0008006" key="2">
    <source>
        <dbReference type="Google" id="ProtNLM"/>
    </source>
</evidence>
<feature type="non-terminal residue" evidence="1">
    <location>
        <position position="1"/>
    </location>
</feature>
<dbReference type="EMBL" id="UINC01096975">
    <property type="protein sequence ID" value="SVC54302.1"/>
    <property type="molecule type" value="Genomic_DNA"/>
</dbReference>
<organism evidence="1">
    <name type="scientific">marine metagenome</name>
    <dbReference type="NCBI Taxonomy" id="408172"/>
    <lineage>
        <taxon>unclassified sequences</taxon>
        <taxon>metagenomes</taxon>
        <taxon>ecological metagenomes</taxon>
    </lineage>
</organism>
<sequence>VFFRKKAFSLVAALAIFCLANPELAAKAKPNVLFIAVDDLNNDLGCYGHP</sequence>
<accession>A0A382N3F4</accession>
<protein>
    <recommendedName>
        <fullName evidence="2">Sulfatase N-terminal domain-containing protein</fullName>
    </recommendedName>
</protein>
<dbReference type="SUPFAM" id="SSF53649">
    <property type="entry name" value="Alkaline phosphatase-like"/>
    <property type="match status" value="1"/>
</dbReference>
<dbReference type="InterPro" id="IPR017850">
    <property type="entry name" value="Alkaline_phosphatase_core_sf"/>
</dbReference>
<dbReference type="AlphaFoldDB" id="A0A382N3F4"/>
<evidence type="ECO:0000313" key="1">
    <source>
        <dbReference type="EMBL" id="SVC54302.1"/>
    </source>
</evidence>
<proteinExistence type="predicted"/>
<gene>
    <name evidence="1" type="ORF">METZ01_LOCUS307156</name>
</gene>